<evidence type="ECO:0000256" key="1">
    <source>
        <dbReference type="SAM" id="Phobius"/>
    </source>
</evidence>
<feature type="transmembrane region" description="Helical" evidence="1">
    <location>
        <begin position="286"/>
        <end position="307"/>
    </location>
</feature>
<feature type="transmembrane region" description="Helical" evidence="1">
    <location>
        <begin position="256"/>
        <end position="274"/>
    </location>
</feature>
<feature type="transmembrane region" description="Helical" evidence="1">
    <location>
        <begin position="319"/>
        <end position="338"/>
    </location>
</feature>
<feature type="transmembrane region" description="Helical" evidence="1">
    <location>
        <begin position="118"/>
        <end position="135"/>
    </location>
</feature>
<sequence>MLYPGALSPPQPSSAAAVSSPGAISHLAAVDPPGPALARAPRIAALDAARALGVLAMVVGHTLDALLAADVRASPAVAAYWKARGLTAPLFLMVSGWAVTVAIGRGRAAGLAIPRGRLPRVLLLLAVGAALRWPGWDVPGLLARAPAPWTHLLAFDALHTIALSLLGAACLLALPWDRRERVLAFVLVAVLAVSLGMRAPAPLAPAPSAMHAPGLGLALQQAAGGTSPFPLFPWAAYFFAGGALALLAGGGGGRRAGAMAAVGAALVVATFWTGVGAMPPADPRLVLFRVGVILVLLAALSLVPAAAAARVAPLGRASLGVYALHLPVVYGWSTHAGLAGRIGPRLSFGHAVAVALAVLAASFAVHHGIVAARRGAGALLRRVRSPALAPPAGG</sequence>
<evidence type="ECO:0000313" key="3">
    <source>
        <dbReference type="EMBL" id="BDG06282.1"/>
    </source>
</evidence>
<feature type="transmembrane region" description="Helical" evidence="1">
    <location>
        <begin position="88"/>
        <end position="106"/>
    </location>
</feature>
<keyword evidence="1" id="KW-1133">Transmembrane helix</keyword>
<dbReference type="InterPro" id="IPR002656">
    <property type="entry name" value="Acyl_transf_3_dom"/>
</dbReference>
<gene>
    <name evidence="3" type="ORF">AMOR_52780</name>
</gene>
<keyword evidence="1" id="KW-0472">Membrane</keyword>
<dbReference type="Proteomes" id="UP001162891">
    <property type="component" value="Chromosome"/>
</dbReference>
<keyword evidence="1" id="KW-0812">Transmembrane</keyword>
<keyword evidence="4" id="KW-1185">Reference proteome</keyword>
<evidence type="ECO:0000259" key="2">
    <source>
        <dbReference type="Pfam" id="PF01757"/>
    </source>
</evidence>
<feature type="transmembrane region" description="Helical" evidence="1">
    <location>
        <begin position="155"/>
        <end position="175"/>
    </location>
</feature>
<feature type="transmembrane region" description="Helical" evidence="1">
    <location>
        <begin position="182"/>
        <end position="201"/>
    </location>
</feature>
<feature type="transmembrane region" description="Helical" evidence="1">
    <location>
        <begin position="231"/>
        <end position="249"/>
    </location>
</feature>
<accession>A0ABN6MZ85</accession>
<organism evidence="3 4">
    <name type="scientific">Anaeromyxobacter oryzae</name>
    <dbReference type="NCBI Taxonomy" id="2918170"/>
    <lineage>
        <taxon>Bacteria</taxon>
        <taxon>Pseudomonadati</taxon>
        <taxon>Myxococcota</taxon>
        <taxon>Myxococcia</taxon>
        <taxon>Myxococcales</taxon>
        <taxon>Cystobacterineae</taxon>
        <taxon>Anaeromyxobacteraceae</taxon>
        <taxon>Anaeromyxobacter</taxon>
    </lineage>
</organism>
<proteinExistence type="predicted"/>
<dbReference type="Pfam" id="PF01757">
    <property type="entry name" value="Acyl_transf_3"/>
    <property type="match status" value="1"/>
</dbReference>
<evidence type="ECO:0000313" key="4">
    <source>
        <dbReference type="Proteomes" id="UP001162891"/>
    </source>
</evidence>
<feature type="domain" description="Acyltransferase 3" evidence="2">
    <location>
        <begin position="44"/>
        <end position="365"/>
    </location>
</feature>
<feature type="transmembrane region" description="Helical" evidence="1">
    <location>
        <begin position="350"/>
        <end position="372"/>
    </location>
</feature>
<protein>
    <recommendedName>
        <fullName evidence="2">Acyltransferase 3 domain-containing protein</fullName>
    </recommendedName>
</protein>
<dbReference type="EMBL" id="AP025591">
    <property type="protein sequence ID" value="BDG06282.1"/>
    <property type="molecule type" value="Genomic_DNA"/>
</dbReference>
<name>A0ABN6MZ85_9BACT</name>
<reference evidence="4" key="1">
    <citation type="journal article" date="2022" name="Int. J. Syst. Evol. Microbiol.">
        <title>Anaeromyxobacter oryzae sp. nov., Anaeromyxobacter diazotrophicus sp. nov. and Anaeromyxobacter paludicola sp. nov., isolated from paddy soils.</title>
        <authorList>
            <person name="Itoh H."/>
            <person name="Xu Z."/>
            <person name="Mise K."/>
            <person name="Masuda Y."/>
            <person name="Ushijima N."/>
            <person name="Hayakawa C."/>
            <person name="Shiratori Y."/>
            <person name="Senoo K."/>
        </authorList>
    </citation>
    <scope>NUCLEOTIDE SEQUENCE [LARGE SCALE GENOMIC DNA]</scope>
    <source>
        <strain evidence="4">Red232</strain>
    </source>
</reference>